<dbReference type="KEGG" id="tfa:BW733_05310"/>
<accession>A0A1Q2CW39</accession>
<evidence type="ECO:0000313" key="3">
    <source>
        <dbReference type="Proteomes" id="UP000188235"/>
    </source>
</evidence>
<proteinExistence type="predicted"/>
<reference evidence="2 3" key="1">
    <citation type="journal article" date="2008" name="Int. J. Syst. Evol. Microbiol.">
        <title>Tessaracoccus flavescens sp. nov., isolated from marine sediment.</title>
        <authorList>
            <person name="Lee D.W."/>
            <person name="Lee S.D."/>
        </authorList>
    </citation>
    <scope>NUCLEOTIDE SEQUENCE [LARGE SCALE GENOMIC DNA]</scope>
    <source>
        <strain evidence="2 3">SST-39T</strain>
    </source>
</reference>
<dbReference type="OrthoDB" id="9787478at2"/>
<organism evidence="2 3">
    <name type="scientific">Tessaracoccus flavescens</name>
    <dbReference type="NCBI Taxonomy" id="399497"/>
    <lineage>
        <taxon>Bacteria</taxon>
        <taxon>Bacillati</taxon>
        <taxon>Actinomycetota</taxon>
        <taxon>Actinomycetes</taxon>
        <taxon>Propionibacteriales</taxon>
        <taxon>Propionibacteriaceae</taxon>
        <taxon>Tessaracoccus</taxon>
    </lineage>
</organism>
<keyword evidence="3" id="KW-1185">Reference proteome</keyword>
<dbReference type="InterPro" id="IPR011101">
    <property type="entry name" value="DUF5131"/>
</dbReference>
<dbReference type="EMBL" id="CP019607">
    <property type="protein sequence ID" value="AQP50333.1"/>
    <property type="molecule type" value="Genomic_DNA"/>
</dbReference>
<name>A0A1Q2CW39_9ACTN</name>
<dbReference type="CDD" id="cd01335">
    <property type="entry name" value="Radical_SAM"/>
    <property type="match status" value="1"/>
</dbReference>
<gene>
    <name evidence="2" type="ORF">BW733_05310</name>
</gene>
<protein>
    <recommendedName>
        <fullName evidence="4">Phage Gp37/Gp68 family protein</fullName>
    </recommendedName>
</protein>
<sequence length="247" mass="27813">MADKSAIEWTEATWNPTTGCDRVSAGCDHCYALTLAKRLKAMGNPKYQNDGDPRTSGPGFGVTVHPDALAIPYTWKRPRVVFVNSMSDLFHARVPMDFIREVFDVMAETPHHTYQVLTKRAHRLTRIAEKLEWPTNVWMGVSVESPHHYDRIHDLAKVPAAVRFLSCEPLLAELPDLPLEGIDWVIAGGESGFQARPVDPEWIRDIRDQCVRARTPFFFKQWGGTTSKSGGRELDGRTWNQMPGLAG</sequence>
<evidence type="ECO:0000313" key="2">
    <source>
        <dbReference type="EMBL" id="AQP50333.1"/>
    </source>
</evidence>
<dbReference type="AlphaFoldDB" id="A0A1Q2CW39"/>
<evidence type="ECO:0008006" key="4">
    <source>
        <dbReference type="Google" id="ProtNLM"/>
    </source>
</evidence>
<dbReference type="Pfam" id="PF07505">
    <property type="entry name" value="DUF5131"/>
    <property type="match status" value="1"/>
</dbReference>
<feature type="region of interest" description="Disordered" evidence="1">
    <location>
        <begin position="228"/>
        <end position="247"/>
    </location>
</feature>
<evidence type="ECO:0000256" key="1">
    <source>
        <dbReference type="SAM" id="MobiDB-lite"/>
    </source>
</evidence>
<dbReference type="Proteomes" id="UP000188235">
    <property type="component" value="Chromosome"/>
</dbReference>
<dbReference type="RefSeq" id="WP_077348570.1">
    <property type="nucleotide sequence ID" value="NZ_CP019607.1"/>
</dbReference>